<feature type="compositionally biased region" description="Low complexity" evidence="1">
    <location>
        <begin position="422"/>
        <end position="438"/>
    </location>
</feature>
<proteinExistence type="predicted"/>
<name>M7TV21_EUTLA</name>
<evidence type="ECO:0000256" key="1">
    <source>
        <dbReference type="SAM" id="MobiDB-lite"/>
    </source>
</evidence>
<dbReference type="HOGENOM" id="CLU_014722_1_1_1"/>
<gene>
    <name evidence="3" type="ORF">UCREL1_2457</name>
</gene>
<keyword evidence="4" id="KW-1185">Reference proteome</keyword>
<evidence type="ECO:0000313" key="4">
    <source>
        <dbReference type="Proteomes" id="UP000012174"/>
    </source>
</evidence>
<evidence type="ECO:0000313" key="3">
    <source>
        <dbReference type="EMBL" id="EMR70510.1"/>
    </source>
</evidence>
<dbReference type="AlphaFoldDB" id="M7TV21"/>
<dbReference type="PANTHER" id="PTHR43662">
    <property type="match status" value="1"/>
</dbReference>
<dbReference type="eggNOG" id="ENOG502QW32">
    <property type="taxonomic scope" value="Eukaryota"/>
</dbReference>
<feature type="compositionally biased region" description="Basic residues" evidence="1">
    <location>
        <begin position="519"/>
        <end position="533"/>
    </location>
</feature>
<protein>
    <submittedName>
        <fullName evidence="3">Putative wsc domain-containing protein</fullName>
    </submittedName>
</protein>
<feature type="region of interest" description="Disordered" evidence="1">
    <location>
        <begin position="498"/>
        <end position="533"/>
    </location>
</feature>
<accession>M7TV21</accession>
<feature type="domain" description="DUF1996" evidence="2">
    <location>
        <begin position="36"/>
        <end position="292"/>
    </location>
</feature>
<organism evidence="3 4">
    <name type="scientific">Eutypa lata (strain UCR-EL1)</name>
    <name type="common">Grapevine dieback disease fungus</name>
    <name type="synonym">Eutypa armeniacae</name>
    <dbReference type="NCBI Taxonomy" id="1287681"/>
    <lineage>
        <taxon>Eukaryota</taxon>
        <taxon>Fungi</taxon>
        <taxon>Dikarya</taxon>
        <taxon>Ascomycota</taxon>
        <taxon>Pezizomycotina</taxon>
        <taxon>Sordariomycetes</taxon>
        <taxon>Xylariomycetidae</taxon>
        <taxon>Xylariales</taxon>
        <taxon>Diatrypaceae</taxon>
        <taxon>Eutypa</taxon>
    </lineage>
</organism>
<dbReference type="InterPro" id="IPR018535">
    <property type="entry name" value="DUF1996"/>
</dbReference>
<dbReference type="Pfam" id="PF09362">
    <property type="entry name" value="DUF1996"/>
    <property type="match status" value="1"/>
</dbReference>
<dbReference type="OrthoDB" id="74764at2759"/>
<dbReference type="KEGG" id="ela:UCREL1_2457"/>
<dbReference type="EMBL" id="KB705852">
    <property type="protein sequence ID" value="EMR70510.1"/>
    <property type="molecule type" value="Genomic_DNA"/>
</dbReference>
<dbReference type="OMA" id="GLMYETI"/>
<reference evidence="4" key="1">
    <citation type="journal article" date="2013" name="Genome Announc.">
        <title>Draft genome sequence of the grapevine dieback fungus Eutypa lata UCR-EL1.</title>
        <authorList>
            <person name="Blanco-Ulate B."/>
            <person name="Rolshausen P.E."/>
            <person name="Cantu D."/>
        </authorList>
    </citation>
    <scope>NUCLEOTIDE SEQUENCE [LARGE SCALE GENOMIC DNA]</scope>
    <source>
        <strain evidence="4">UCR-EL1</strain>
    </source>
</reference>
<sequence>MVTKALVATAAFNAFTGVSAFWRMQCHGRTGVARIDPIMDFGTASTHAHALHGSSALSSTSTNDDLKAGNCTSCAVKQDRSAYWHPALYFQDDSTGEFELVEQVGGMLAYYLLRNPEGDGKVEAFPDGFRMIAGSTKRRSYTLGNVDEADPPTYNWASLGQTTQSDLAERALGFNCLDYDKAAEGSLYRHFLPDKAYLDANCKSGLRLEIMFPSCWDGKNVDSADHKSHMAYPNLVGDGQCPEDFPVRLVTLFYEVIWSTKSDLFEGRSGQFVIANGDPTGFGYHADFMTGWDKDFLQDAVDRCTNESGELFDCPTFMENGPLQTEQEQSECLLEDPEIDLSVDSVLGIAIKALPGNVQIIGSGSGDSGSTSTSKSAGFIDSLTSAFGFGSTPTTTSHSAPTLSYNSATSDSLGVPGGAFIESETSSSEVTPTSSPTPDVGIQAVPTSFLTTTPPAQPQVTSEPGVSYEVVSTEIVTQGSKVQEIVWKEAVVYVTEDSVTTTTVQAAPAKRSDNPEKARRNHWLRHQHHGRRG</sequence>
<feature type="region of interest" description="Disordered" evidence="1">
    <location>
        <begin position="415"/>
        <end position="443"/>
    </location>
</feature>
<evidence type="ECO:0000259" key="2">
    <source>
        <dbReference type="Pfam" id="PF09362"/>
    </source>
</evidence>
<dbReference type="PANTHER" id="PTHR43662:SF7">
    <property type="entry name" value="DUF1996 DOMAIN-CONTAINING PROTEIN"/>
    <property type="match status" value="1"/>
</dbReference>
<dbReference type="Proteomes" id="UP000012174">
    <property type="component" value="Unassembled WGS sequence"/>
</dbReference>